<evidence type="ECO:0000256" key="3">
    <source>
        <dbReference type="ARBA" id="ARBA00022692"/>
    </source>
</evidence>
<dbReference type="InterPro" id="IPR022791">
    <property type="entry name" value="L-PG_synthase/AglD"/>
</dbReference>
<dbReference type="PANTHER" id="PTHR40277">
    <property type="entry name" value="BLL5419 PROTEIN"/>
    <property type="match status" value="1"/>
</dbReference>
<feature type="transmembrane region" description="Helical" evidence="6">
    <location>
        <begin position="129"/>
        <end position="148"/>
    </location>
</feature>
<gene>
    <name evidence="7" type="ORF">GGD89_003460</name>
</gene>
<dbReference type="Pfam" id="PF03706">
    <property type="entry name" value="LPG_synthase_TM"/>
    <property type="match status" value="1"/>
</dbReference>
<accession>A0A7W6RGB0</accession>
<feature type="transmembrane region" description="Helical" evidence="6">
    <location>
        <begin position="244"/>
        <end position="264"/>
    </location>
</feature>
<evidence type="ECO:0000313" key="8">
    <source>
        <dbReference type="Proteomes" id="UP000554286"/>
    </source>
</evidence>
<keyword evidence="5 6" id="KW-0472">Membrane</keyword>
<keyword evidence="3 6" id="KW-0812">Transmembrane</keyword>
<keyword evidence="4 6" id="KW-1133">Transmembrane helix</keyword>
<keyword evidence="8" id="KW-1185">Reference proteome</keyword>
<dbReference type="AlphaFoldDB" id="A0A7W6RGB0"/>
<name>A0A7W6RGB0_9PROT</name>
<dbReference type="GO" id="GO:0005886">
    <property type="term" value="C:plasma membrane"/>
    <property type="evidence" value="ECO:0007669"/>
    <property type="project" value="UniProtKB-SubCell"/>
</dbReference>
<feature type="transmembrane region" description="Helical" evidence="6">
    <location>
        <begin position="160"/>
        <end position="180"/>
    </location>
</feature>
<comment type="caution">
    <text evidence="7">The sequence shown here is derived from an EMBL/GenBank/DDBJ whole genome shotgun (WGS) entry which is preliminary data.</text>
</comment>
<comment type="subcellular location">
    <subcellularLocation>
        <location evidence="1">Cell membrane</location>
        <topology evidence="1">Multi-pass membrane protein</topology>
    </subcellularLocation>
</comment>
<feature type="transmembrane region" description="Helical" evidence="6">
    <location>
        <begin position="284"/>
        <end position="310"/>
    </location>
</feature>
<proteinExistence type="predicted"/>
<dbReference type="RefSeq" id="WP_184047860.1">
    <property type="nucleotide sequence ID" value="NZ_JACIGK010000034.1"/>
</dbReference>
<protein>
    <recommendedName>
        <fullName evidence="9">Lysylphosphatidylglycerol synthase-like protein</fullName>
    </recommendedName>
</protein>
<evidence type="ECO:0000256" key="2">
    <source>
        <dbReference type="ARBA" id="ARBA00022475"/>
    </source>
</evidence>
<evidence type="ECO:0000256" key="4">
    <source>
        <dbReference type="ARBA" id="ARBA00022989"/>
    </source>
</evidence>
<evidence type="ECO:0000256" key="1">
    <source>
        <dbReference type="ARBA" id="ARBA00004651"/>
    </source>
</evidence>
<evidence type="ECO:0000256" key="5">
    <source>
        <dbReference type="ARBA" id="ARBA00023136"/>
    </source>
</evidence>
<organism evidence="7 8">
    <name type="scientific">Roseospira visakhapatnamensis</name>
    <dbReference type="NCBI Taxonomy" id="390880"/>
    <lineage>
        <taxon>Bacteria</taxon>
        <taxon>Pseudomonadati</taxon>
        <taxon>Pseudomonadota</taxon>
        <taxon>Alphaproteobacteria</taxon>
        <taxon>Rhodospirillales</taxon>
        <taxon>Rhodospirillaceae</taxon>
        <taxon>Roseospira</taxon>
    </lineage>
</organism>
<feature type="transmembrane region" description="Helical" evidence="6">
    <location>
        <begin position="44"/>
        <end position="65"/>
    </location>
</feature>
<evidence type="ECO:0000256" key="6">
    <source>
        <dbReference type="SAM" id="Phobius"/>
    </source>
</evidence>
<dbReference type="Proteomes" id="UP000554286">
    <property type="component" value="Unassembled WGS sequence"/>
</dbReference>
<feature type="transmembrane region" description="Helical" evidence="6">
    <location>
        <begin position="209"/>
        <end position="232"/>
    </location>
</feature>
<evidence type="ECO:0008006" key="9">
    <source>
        <dbReference type="Google" id="ProtNLM"/>
    </source>
</evidence>
<sequence>MAASPRSLWRHLSALLKAALSLGLLALILVGVDLGALWARLDVALLPAALAALGLLQVQALGAALRWRLVLAAHDRPLPYTTTWRNVLLGLFGNQAMPSTIGGDALRIWNAWRLGLPLGLATRSLVVDRVFSFLGLILLCAAGLPVLIATAGDPLVTRGLLVLVLGGLGCLAILLSLRFLPRAVASWRGVGAVVALSESTWRVLGHRRLAPPVLGLMLLPHLIDITVTWGFARALGADIPWAEMALVFPPAILVAAVPVSIAGWGLREGALVLGFGLIGQPADVALACSLFYGVSAVITGLIGGAVWSLGDRDGLASLRRGRAEAAALTDTPAPTDQSTSR</sequence>
<reference evidence="7 8" key="1">
    <citation type="submission" date="2020-08" db="EMBL/GenBank/DDBJ databases">
        <title>Genome sequencing of Purple Non-Sulfur Bacteria from various extreme environments.</title>
        <authorList>
            <person name="Mayer M."/>
        </authorList>
    </citation>
    <scope>NUCLEOTIDE SEQUENCE [LARGE SCALE GENOMIC DNA]</scope>
    <source>
        <strain evidence="7 8">JA131</strain>
    </source>
</reference>
<evidence type="ECO:0000313" key="7">
    <source>
        <dbReference type="EMBL" id="MBB4267810.1"/>
    </source>
</evidence>
<dbReference type="EMBL" id="JACIGK010000034">
    <property type="protein sequence ID" value="MBB4267810.1"/>
    <property type="molecule type" value="Genomic_DNA"/>
</dbReference>
<feature type="transmembrane region" description="Helical" evidence="6">
    <location>
        <begin position="12"/>
        <end position="32"/>
    </location>
</feature>
<keyword evidence="2" id="KW-1003">Cell membrane</keyword>
<dbReference type="PANTHER" id="PTHR40277:SF1">
    <property type="entry name" value="BLL5419 PROTEIN"/>
    <property type="match status" value="1"/>
</dbReference>